<dbReference type="GeneID" id="110985305"/>
<evidence type="ECO:0000256" key="7">
    <source>
        <dbReference type="SAM" id="MobiDB-lite"/>
    </source>
</evidence>
<dbReference type="OrthoDB" id="6432962at2759"/>
<dbReference type="AlphaFoldDB" id="A0A8B7ZAE3"/>
<comment type="similarity">
    <text evidence="2">Belongs to the transcriptional coactivator PC4 family.</text>
</comment>
<evidence type="ECO:0000256" key="5">
    <source>
        <dbReference type="ARBA" id="ARBA00023163"/>
    </source>
</evidence>
<dbReference type="Gene3D" id="2.30.31.10">
    <property type="entry name" value="Transcriptional Coactivator Pc4, Chain A"/>
    <property type="match status" value="1"/>
</dbReference>
<accession>A0A8B7ZAE3</accession>
<evidence type="ECO:0000259" key="8">
    <source>
        <dbReference type="Pfam" id="PF02229"/>
    </source>
</evidence>
<dbReference type="SUPFAM" id="SSF54447">
    <property type="entry name" value="ssDNA-binding transcriptional regulator domain"/>
    <property type="match status" value="1"/>
</dbReference>
<dbReference type="GO" id="GO:0003713">
    <property type="term" value="F:transcription coactivator activity"/>
    <property type="evidence" value="ECO:0007669"/>
    <property type="project" value="InterPro"/>
</dbReference>
<dbReference type="InterPro" id="IPR009044">
    <property type="entry name" value="ssDNA-bd_transcriptional_reg"/>
</dbReference>
<protein>
    <submittedName>
        <fullName evidence="10">Uncharacterized protein LOC110985305</fullName>
    </submittedName>
</protein>
<keyword evidence="5" id="KW-0804">Transcription</keyword>
<evidence type="ECO:0000313" key="10">
    <source>
        <dbReference type="RefSeq" id="XP_022101937.1"/>
    </source>
</evidence>
<evidence type="ECO:0000313" key="9">
    <source>
        <dbReference type="Proteomes" id="UP000694845"/>
    </source>
</evidence>
<feature type="region of interest" description="Disordered" evidence="7">
    <location>
        <begin position="19"/>
        <end position="39"/>
    </location>
</feature>
<dbReference type="Proteomes" id="UP000694845">
    <property type="component" value="Unplaced"/>
</dbReference>
<keyword evidence="9" id="KW-1185">Reference proteome</keyword>
<dbReference type="GO" id="GO:0060261">
    <property type="term" value="P:positive regulation of transcription initiation by RNA polymerase II"/>
    <property type="evidence" value="ECO:0007669"/>
    <property type="project" value="InterPro"/>
</dbReference>
<dbReference type="Pfam" id="PF02229">
    <property type="entry name" value="PC4"/>
    <property type="match status" value="1"/>
</dbReference>
<dbReference type="GO" id="GO:0005634">
    <property type="term" value="C:nucleus"/>
    <property type="evidence" value="ECO:0007669"/>
    <property type="project" value="UniProtKB-SubCell"/>
</dbReference>
<dbReference type="KEGG" id="aplc:110985305"/>
<evidence type="ECO:0000256" key="6">
    <source>
        <dbReference type="ARBA" id="ARBA00023242"/>
    </source>
</evidence>
<dbReference type="RefSeq" id="XP_022101937.1">
    <property type="nucleotide sequence ID" value="XM_022246245.1"/>
</dbReference>
<keyword evidence="6" id="KW-0539">Nucleus</keyword>
<evidence type="ECO:0000256" key="1">
    <source>
        <dbReference type="ARBA" id="ARBA00004123"/>
    </source>
</evidence>
<dbReference type="GO" id="GO:0003677">
    <property type="term" value="F:DNA binding"/>
    <property type="evidence" value="ECO:0007669"/>
    <property type="project" value="UniProtKB-KW"/>
</dbReference>
<reference evidence="10" key="1">
    <citation type="submission" date="2025-08" db="UniProtKB">
        <authorList>
            <consortium name="RefSeq"/>
        </authorList>
    </citation>
    <scope>IDENTIFICATION</scope>
</reference>
<feature type="domain" description="Transcriptional coactivator p15 (PC4) C-terminal" evidence="8">
    <location>
        <begin position="44"/>
        <end position="95"/>
    </location>
</feature>
<dbReference type="PANTHER" id="PTHR13215">
    <property type="entry name" value="RNA POLYMERASE II TRANSCRIPTIONAL COACTIVATOR"/>
    <property type="match status" value="1"/>
</dbReference>
<evidence type="ECO:0000256" key="4">
    <source>
        <dbReference type="ARBA" id="ARBA00023125"/>
    </source>
</evidence>
<organism evidence="9 10">
    <name type="scientific">Acanthaster planci</name>
    <name type="common">Crown-of-thorns starfish</name>
    <dbReference type="NCBI Taxonomy" id="133434"/>
    <lineage>
        <taxon>Eukaryota</taxon>
        <taxon>Metazoa</taxon>
        <taxon>Echinodermata</taxon>
        <taxon>Eleutherozoa</taxon>
        <taxon>Asterozoa</taxon>
        <taxon>Asteroidea</taxon>
        <taxon>Valvatacea</taxon>
        <taxon>Valvatida</taxon>
        <taxon>Acanthasteridae</taxon>
        <taxon>Acanthaster</taxon>
    </lineage>
</organism>
<proteinExistence type="inferred from homology"/>
<evidence type="ECO:0000256" key="3">
    <source>
        <dbReference type="ARBA" id="ARBA00023015"/>
    </source>
</evidence>
<keyword evidence="4" id="KW-0238">DNA-binding</keyword>
<sequence length="303" mass="34356">MVTRLERLEQRMITRAEDRSAPYPYVTPSKRGLGRDDQSTERRFELTGVRHAVVDMFQGDLYVKIREYLHRKDGKLWSSPRGINLRISEWKKLVEMMTAINRAVEEFEVQEPPKKKKSRVELTKVHEGESYACRLPEDVVPDTDPEWIATIGIANGAKTDNSCKVKPKKLTLSAPEQDGTLNVERQKSEELAFNLIQTIFVPRIIRKGLKLQKVAESVEGHLPVDVNGGFYSMYVYCDVAENQLVGDVSAPLLRVVPVQTSDVAQGDVVAHSFSTPHYVPVTIKNFEVIQMDIRTDTGEKVAF</sequence>
<comment type="subcellular location">
    <subcellularLocation>
        <location evidence="1">Nucleus</location>
    </subcellularLocation>
</comment>
<dbReference type="InterPro" id="IPR045125">
    <property type="entry name" value="Sub1/Tcp4-like"/>
</dbReference>
<gene>
    <name evidence="10" type="primary">LOC110985305</name>
</gene>
<name>A0A8B7ZAE3_ACAPL</name>
<evidence type="ECO:0000256" key="2">
    <source>
        <dbReference type="ARBA" id="ARBA00009001"/>
    </source>
</evidence>
<keyword evidence="3" id="KW-0805">Transcription regulation</keyword>
<dbReference type="InterPro" id="IPR003173">
    <property type="entry name" value="PC4_C"/>
</dbReference>